<proteinExistence type="predicted"/>
<feature type="compositionally biased region" description="Basic and acidic residues" evidence="1">
    <location>
        <begin position="35"/>
        <end position="45"/>
    </location>
</feature>
<sequence length="66" mass="7099">MVSLCLPSTRRMLNNKIGPTGEEYKTTPATRRKASTTDHSGDPGSRKAILIISDDEALPAESQNGI</sequence>
<evidence type="ECO:0000313" key="3">
    <source>
        <dbReference type="Proteomes" id="UP000253845"/>
    </source>
</evidence>
<reference evidence="2 3" key="1">
    <citation type="submission" date="2018-07" db="EMBL/GenBank/DDBJ databases">
        <title>Section-level genome sequencing of Aspergillus section Nigri to investigate inter- and intra-species variation.</title>
        <authorList>
            <consortium name="DOE Joint Genome Institute"/>
            <person name="Vesth T.C."/>
            <person name="Nybo J.L."/>
            <person name="Theobald S."/>
            <person name="Frisvad J.C."/>
            <person name="Larsen T.O."/>
            <person name="Nielsen K.F."/>
            <person name="Hoof J.B."/>
            <person name="Brandl J."/>
            <person name="Salamov A."/>
            <person name="Riley R."/>
            <person name="Gladden J.M."/>
            <person name="Phatale P."/>
            <person name="Nielsen M.T."/>
            <person name="Lyhne E.K."/>
            <person name="Kogle M.E."/>
            <person name="Strasser K."/>
            <person name="McDonnell E."/>
            <person name="Barry K."/>
            <person name="Clum A."/>
            <person name="Chen C."/>
            <person name="Nolan M."/>
            <person name="Sandor L."/>
            <person name="Kuo A."/>
            <person name="Lipzen A."/>
            <person name="Hainaut M."/>
            <person name="Drula E."/>
            <person name="Tsang A."/>
            <person name="Magnuson J.K."/>
            <person name="Henrissat B."/>
            <person name="Wiebenga A."/>
            <person name="Simmons B.A."/>
            <person name="Makela M.R."/>
            <person name="De vries R.P."/>
            <person name="Grigoriev I.V."/>
            <person name="Mortensen U.H."/>
            <person name="Baker S.E."/>
            <person name="Andersen M.R."/>
        </authorList>
    </citation>
    <scope>NUCLEOTIDE SEQUENCE [LARGE SCALE GENOMIC DNA]</scope>
    <source>
        <strain evidence="2 3">ATCC 13496</strain>
    </source>
</reference>
<dbReference type="EMBL" id="KZ851910">
    <property type="protein sequence ID" value="RDH21460.1"/>
    <property type="molecule type" value="Genomic_DNA"/>
</dbReference>
<dbReference type="Proteomes" id="UP000253845">
    <property type="component" value="Unassembled WGS sequence"/>
</dbReference>
<protein>
    <submittedName>
        <fullName evidence="2">Uncharacterized protein</fullName>
    </submittedName>
</protein>
<organism evidence="2 3">
    <name type="scientific">Aspergillus niger ATCC 13496</name>
    <dbReference type="NCBI Taxonomy" id="1353008"/>
    <lineage>
        <taxon>Eukaryota</taxon>
        <taxon>Fungi</taxon>
        <taxon>Dikarya</taxon>
        <taxon>Ascomycota</taxon>
        <taxon>Pezizomycotina</taxon>
        <taxon>Eurotiomycetes</taxon>
        <taxon>Eurotiomycetidae</taxon>
        <taxon>Eurotiales</taxon>
        <taxon>Aspergillaceae</taxon>
        <taxon>Aspergillus</taxon>
        <taxon>Aspergillus subgen. Circumdati</taxon>
    </lineage>
</organism>
<gene>
    <name evidence="2" type="ORF">M747DRAFT_294761</name>
</gene>
<dbReference type="VEuPathDB" id="FungiDB:M747DRAFT_294761"/>
<dbReference type="AlphaFoldDB" id="A0A370C5K3"/>
<feature type="region of interest" description="Disordered" evidence="1">
    <location>
        <begin position="1"/>
        <end position="66"/>
    </location>
</feature>
<name>A0A370C5K3_ASPNG</name>
<accession>A0A370C5K3</accession>
<evidence type="ECO:0000256" key="1">
    <source>
        <dbReference type="SAM" id="MobiDB-lite"/>
    </source>
</evidence>
<evidence type="ECO:0000313" key="2">
    <source>
        <dbReference type="EMBL" id="RDH21460.1"/>
    </source>
</evidence>